<proteinExistence type="predicted"/>
<feature type="transmembrane region" description="Helical" evidence="1">
    <location>
        <begin position="117"/>
        <end position="136"/>
    </location>
</feature>
<dbReference type="Proteomes" id="UP000494218">
    <property type="component" value="Unassembled WGS sequence"/>
</dbReference>
<protein>
    <submittedName>
        <fullName evidence="2">Uncharacterized protein</fullName>
    </submittedName>
</protein>
<sequence>MGKSLSTSELRCLGPRNTFTERTMDDLAYLVSESNAAWLDGRGDGRFERYERFYQSERERQAETFELEQVNDAYPEWVGSQPPRVLGMLSRPWFGKVLVAFTCMYVGTQAVPAMSSAIPYKSTVLLGVAFVGLRVFHWRRRRAR</sequence>
<keyword evidence="1" id="KW-0472">Membrane</keyword>
<dbReference type="EMBL" id="CABVPW010000058">
    <property type="protein sequence ID" value="VWC47055.1"/>
    <property type="molecule type" value="Genomic_DNA"/>
</dbReference>
<accession>A0A6P2SL59</accession>
<dbReference type="AlphaFoldDB" id="A0A6P2SL59"/>
<evidence type="ECO:0000256" key="1">
    <source>
        <dbReference type="SAM" id="Phobius"/>
    </source>
</evidence>
<evidence type="ECO:0000313" key="3">
    <source>
        <dbReference type="Proteomes" id="UP000494218"/>
    </source>
</evidence>
<organism evidence="2 3">
    <name type="scientific">Burkholderia lata (strain ATCC 17760 / DSM 23089 / LMG 22485 / NCIMB 9086 / R18194 / 383)</name>
    <dbReference type="NCBI Taxonomy" id="482957"/>
    <lineage>
        <taxon>Bacteria</taxon>
        <taxon>Pseudomonadati</taxon>
        <taxon>Pseudomonadota</taxon>
        <taxon>Betaproteobacteria</taxon>
        <taxon>Burkholderiales</taxon>
        <taxon>Burkholderiaceae</taxon>
        <taxon>Burkholderia</taxon>
        <taxon>Burkholderia cepacia complex</taxon>
    </lineage>
</organism>
<keyword evidence="1" id="KW-0812">Transmembrane</keyword>
<gene>
    <name evidence="2" type="ORF">BLA23254_07443</name>
</gene>
<reference evidence="2 3" key="1">
    <citation type="submission" date="2019-09" db="EMBL/GenBank/DDBJ databases">
        <authorList>
            <person name="Depoorter E."/>
        </authorList>
    </citation>
    <scope>NUCLEOTIDE SEQUENCE [LARGE SCALE GENOMIC DNA]</scope>
    <source>
        <strain evidence="2">LMG 23254</strain>
    </source>
</reference>
<name>A0A6P2SL59_BURL3</name>
<evidence type="ECO:0000313" key="2">
    <source>
        <dbReference type="EMBL" id="VWC47055.1"/>
    </source>
</evidence>
<keyword evidence="1" id="KW-1133">Transmembrane helix</keyword>
<feature type="transmembrane region" description="Helical" evidence="1">
    <location>
        <begin position="93"/>
        <end position="111"/>
    </location>
</feature>